<keyword evidence="4" id="KW-1185">Reference proteome</keyword>
<dbReference type="Pfam" id="PF04427">
    <property type="entry name" value="Brix"/>
    <property type="match status" value="1"/>
</dbReference>
<feature type="region of interest" description="Disordered" evidence="1">
    <location>
        <begin position="553"/>
        <end position="645"/>
    </location>
</feature>
<dbReference type="PANTHER" id="PTHR12661:SF5">
    <property type="entry name" value="SUPPRESSOR OF SWI4 1 HOMOLOG"/>
    <property type="match status" value="1"/>
</dbReference>
<dbReference type="InterPro" id="IPR045112">
    <property type="entry name" value="PPAN-like"/>
</dbReference>
<dbReference type="Proteomes" id="UP001642482">
    <property type="component" value="Unassembled WGS sequence"/>
</dbReference>
<dbReference type="PANTHER" id="PTHR12661">
    <property type="entry name" value="PETER PAN-RELATED"/>
    <property type="match status" value="1"/>
</dbReference>
<protein>
    <submittedName>
        <fullName evidence="3">Pre-mRNA-splicing factor cwf19</fullName>
    </submittedName>
</protein>
<feature type="domain" description="Brix" evidence="2">
    <location>
        <begin position="175"/>
        <end position="529"/>
    </location>
</feature>
<feature type="compositionally biased region" description="Basic and acidic residues" evidence="1">
    <location>
        <begin position="491"/>
        <end position="500"/>
    </location>
</feature>
<dbReference type="EMBL" id="CAWUHD010000176">
    <property type="protein sequence ID" value="CAK7237212.1"/>
    <property type="molecule type" value="Genomic_DNA"/>
</dbReference>
<comment type="caution">
    <text evidence="3">The sequence shown here is derived from an EMBL/GenBank/DDBJ whole genome shotgun (WGS) entry which is preliminary data.</text>
</comment>
<evidence type="ECO:0000259" key="2">
    <source>
        <dbReference type="PROSITE" id="PS50833"/>
    </source>
</evidence>
<dbReference type="Pfam" id="PF04677">
    <property type="entry name" value="CwfJ_C_1"/>
    <property type="match status" value="1"/>
</dbReference>
<organism evidence="3 4">
    <name type="scientific">Sporothrix eucalyptigena</name>
    <dbReference type="NCBI Taxonomy" id="1812306"/>
    <lineage>
        <taxon>Eukaryota</taxon>
        <taxon>Fungi</taxon>
        <taxon>Dikarya</taxon>
        <taxon>Ascomycota</taxon>
        <taxon>Pezizomycotina</taxon>
        <taxon>Sordariomycetes</taxon>
        <taxon>Sordariomycetidae</taxon>
        <taxon>Ophiostomatales</taxon>
        <taxon>Ophiostomataceae</taxon>
        <taxon>Sporothrix</taxon>
    </lineage>
</organism>
<name>A0ABP0D092_9PEZI</name>
<sequence>MKAKLRKAPDLAKLQVEYEQAASAFALGSGNGAAERAVVLDASHSRMLAGTRAEARSIDTKRGKERGLVEANDDMTIEDMVREERRTRGAAGGEGMRLAERISKDTKFDDDLEYLDENAENLAKHTHKSESTLKNMAVHEYTKMNKILESCPLCHHEDRNPPQDLPVAPIVSLATRSFLTLSTDPELTGAEGGAVIVPIDHHTNLLECNDDEWEEIRNFMKSLTRLYHDQGRDVIFYENAAAPHRRMHAALVAVPIPYELGDTAPAFFREAMLSVDEEWSQHKKIIDTGKRAREGLGNKDVQRAQRHPKGGGKEYITPPLLVMNGFNLAADASAKVPKHLESLITTVFQSLFPPINPQAAPLKSMRRVLLLNRENPDGDEDSFVLNFRHYAITTKTTGISKALKRLNAAEKLVHSKNAKKGGLPNLGKLQDIADYMVGGDGGDGYVTDGATSGSEAETDAEVEVVDTAAGRIQARKIRWGREASQDADGDADSRADDTGTSVEKRAVKLVELGPRMKLRLVKVEEGMCQGQVMWHEHVHKSKQEIRELKERWEQRKRDKEARKQQQKENVERKKKEKTESGKAHDKGIDAGDDEDEDAMDMDDFDSEDYDGFDSEGLAGDAEMEANERMDDAGEWEDEEEEIVRS</sequence>
<dbReference type="SMART" id="SM00879">
    <property type="entry name" value="Brix"/>
    <property type="match status" value="1"/>
</dbReference>
<reference evidence="3 4" key="1">
    <citation type="submission" date="2024-01" db="EMBL/GenBank/DDBJ databases">
        <authorList>
            <person name="Allen C."/>
            <person name="Tagirdzhanova G."/>
        </authorList>
    </citation>
    <scope>NUCLEOTIDE SEQUENCE [LARGE SCALE GENOMIC DNA]</scope>
</reference>
<evidence type="ECO:0000313" key="3">
    <source>
        <dbReference type="EMBL" id="CAK7237212.1"/>
    </source>
</evidence>
<gene>
    <name evidence="3" type="primary">cwf19</name>
    <name evidence="3" type="ORF">SEUCBS140593_009881</name>
</gene>
<evidence type="ECO:0000313" key="4">
    <source>
        <dbReference type="Proteomes" id="UP001642482"/>
    </source>
</evidence>
<dbReference type="InterPro" id="IPR036265">
    <property type="entry name" value="HIT-like_sf"/>
</dbReference>
<feature type="region of interest" description="Disordered" evidence="1">
    <location>
        <begin position="480"/>
        <end position="500"/>
    </location>
</feature>
<feature type="compositionally biased region" description="Acidic residues" evidence="1">
    <location>
        <begin position="632"/>
        <end position="645"/>
    </location>
</feature>
<dbReference type="SUPFAM" id="SSF54197">
    <property type="entry name" value="HIT-like"/>
    <property type="match status" value="1"/>
</dbReference>
<dbReference type="PROSITE" id="PS50833">
    <property type="entry name" value="BRIX"/>
    <property type="match status" value="1"/>
</dbReference>
<feature type="compositionally biased region" description="Acidic residues" evidence="1">
    <location>
        <begin position="590"/>
        <end position="613"/>
    </location>
</feature>
<feature type="compositionally biased region" description="Basic and acidic residues" evidence="1">
    <location>
        <begin position="553"/>
        <end position="589"/>
    </location>
</feature>
<accession>A0ABP0D092</accession>
<proteinExistence type="predicted"/>
<evidence type="ECO:0000256" key="1">
    <source>
        <dbReference type="SAM" id="MobiDB-lite"/>
    </source>
</evidence>
<dbReference type="InterPro" id="IPR006768">
    <property type="entry name" value="Cwf19-like_C_dom-1"/>
</dbReference>
<dbReference type="InterPro" id="IPR007109">
    <property type="entry name" value="Brix"/>
</dbReference>